<reference evidence="1 2" key="1">
    <citation type="submission" date="2017-10" db="EMBL/GenBank/DDBJ databases">
        <title>Genome sequence of Caulobacter mirabilis FWC38.</title>
        <authorList>
            <person name="Fiebig A."/>
            <person name="Crosson S."/>
        </authorList>
    </citation>
    <scope>NUCLEOTIDE SEQUENCE [LARGE SCALE GENOMIC DNA]</scope>
    <source>
        <strain evidence="1 2">FWC 38</strain>
    </source>
</reference>
<name>A0A2D2AVP4_9CAUL</name>
<organism evidence="1 2">
    <name type="scientific">Caulobacter mirabilis</name>
    <dbReference type="NCBI Taxonomy" id="69666"/>
    <lineage>
        <taxon>Bacteria</taxon>
        <taxon>Pseudomonadati</taxon>
        <taxon>Pseudomonadota</taxon>
        <taxon>Alphaproteobacteria</taxon>
        <taxon>Caulobacterales</taxon>
        <taxon>Caulobacteraceae</taxon>
        <taxon>Caulobacter</taxon>
    </lineage>
</organism>
<evidence type="ECO:0000313" key="1">
    <source>
        <dbReference type="EMBL" id="ATQ42074.1"/>
    </source>
</evidence>
<gene>
    <name evidence="1" type="ORF">CSW64_06405</name>
</gene>
<protein>
    <submittedName>
        <fullName evidence="1">Uncharacterized protein</fullName>
    </submittedName>
</protein>
<accession>A0A2D2AVP4</accession>
<sequence>MKPRIAIGITTYLDLSDVAFGAAVYDALVAASNRLAPDKGNVMGMRCEIASRQDFVDRWMSRLPFETRENRGRGPVIDRGEYVVGLQWRSRGGNGRVNFRAPSSDPNADCTLTLDLAWAARTDWAGLFDRLVEITSPSHAMLHLFTPAEIDAHPRGDPHDDFDGPVVGEGTFTAWLSSIGDWRRPDRHRPEERRRYRFLPQLSWANVLGKEFDGCYDPEAIRALGQDTRSVGDGLGFRVTGALADVERDPDAFAAARARLRGAFAPDVFRR</sequence>
<dbReference type="AlphaFoldDB" id="A0A2D2AVP4"/>
<dbReference type="OrthoDB" id="8479230at2"/>
<dbReference type="KEGG" id="cmb:CSW64_06405"/>
<dbReference type="RefSeq" id="WP_099621330.1">
    <property type="nucleotide sequence ID" value="NZ_CP024201.1"/>
</dbReference>
<dbReference type="Proteomes" id="UP000228945">
    <property type="component" value="Chromosome"/>
</dbReference>
<keyword evidence="2" id="KW-1185">Reference proteome</keyword>
<dbReference type="EMBL" id="CP024201">
    <property type="protein sequence ID" value="ATQ42074.1"/>
    <property type="molecule type" value="Genomic_DNA"/>
</dbReference>
<evidence type="ECO:0000313" key="2">
    <source>
        <dbReference type="Proteomes" id="UP000228945"/>
    </source>
</evidence>
<proteinExistence type="predicted"/>